<protein>
    <submittedName>
        <fullName evidence="2">VWA domain-containing protein</fullName>
    </submittedName>
</protein>
<dbReference type="Pfam" id="PF13519">
    <property type="entry name" value="VWA_2"/>
    <property type="match status" value="1"/>
</dbReference>
<accession>A0A3A8J9Y4</accession>
<sequence>MTPHPRSMQMRFERLAIPTLAAAALSLLLPLQEARAQFPPPPTEFHHLILVDTSGSMATLRTDGSGKTRFQAAIELAKGAVANNNSNHYFAVWRFQDSTSSQVQGFASAGTTLGTLNAMLGPTGGTPLAHAACAALDTLDAYKKDSVNAAKLLHLYSDGEDNNTLPTDQCAGPLSTSQDPTTPTVNSWNWKLLNKARTGNPNNPSPITTFPVAIYATLMDPFITLTGTPSEPRDVIIEGDMPTPRTLASISNFQAFLQKLSTATGGTFTGIADSKPAPVLGDTNQDYCVDGTDYNLVLSNYGYRVPPAPPAADLNNDKVVDYNDYTIVVNNQGKGSGCRSPSPR</sequence>
<evidence type="ECO:0000259" key="1">
    <source>
        <dbReference type="Pfam" id="PF13519"/>
    </source>
</evidence>
<dbReference type="Gene3D" id="3.40.50.410">
    <property type="entry name" value="von Willebrand factor, type A domain"/>
    <property type="match status" value="1"/>
</dbReference>
<dbReference type="Proteomes" id="UP000268094">
    <property type="component" value="Unassembled WGS sequence"/>
</dbReference>
<dbReference type="EMBL" id="RAVZ01000024">
    <property type="protein sequence ID" value="RKG92509.1"/>
    <property type="molecule type" value="Genomic_DNA"/>
</dbReference>
<comment type="caution">
    <text evidence="2">The sequence shown here is derived from an EMBL/GenBank/DDBJ whole genome shotgun (WGS) entry which is preliminary data.</text>
</comment>
<feature type="domain" description="VWFA" evidence="1">
    <location>
        <begin position="48"/>
        <end position="159"/>
    </location>
</feature>
<evidence type="ECO:0000313" key="2">
    <source>
        <dbReference type="EMBL" id="RKG92509.1"/>
    </source>
</evidence>
<gene>
    <name evidence="2" type="ORF">D7V88_05935</name>
</gene>
<dbReference type="PROSITE" id="PS00018">
    <property type="entry name" value="EF_HAND_1"/>
    <property type="match status" value="1"/>
</dbReference>
<reference evidence="3" key="1">
    <citation type="submission" date="2018-09" db="EMBL/GenBank/DDBJ databases">
        <authorList>
            <person name="Livingstone P.G."/>
            <person name="Whitworth D.E."/>
        </authorList>
    </citation>
    <scope>NUCLEOTIDE SEQUENCE [LARGE SCALE GENOMIC DNA]</scope>
    <source>
        <strain evidence="3">CA054A</strain>
    </source>
</reference>
<name>A0A3A8J9Y4_9BACT</name>
<dbReference type="SUPFAM" id="SSF53300">
    <property type="entry name" value="vWA-like"/>
    <property type="match status" value="1"/>
</dbReference>
<dbReference type="GO" id="GO:0000272">
    <property type="term" value="P:polysaccharide catabolic process"/>
    <property type="evidence" value="ECO:0007669"/>
    <property type="project" value="InterPro"/>
</dbReference>
<dbReference type="InterPro" id="IPR036439">
    <property type="entry name" value="Dockerin_dom_sf"/>
</dbReference>
<evidence type="ECO:0000313" key="3">
    <source>
        <dbReference type="Proteomes" id="UP000268094"/>
    </source>
</evidence>
<dbReference type="AlphaFoldDB" id="A0A3A8J9Y4"/>
<dbReference type="Gene3D" id="1.10.1330.10">
    <property type="entry name" value="Dockerin domain"/>
    <property type="match status" value="1"/>
</dbReference>
<proteinExistence type="predicted"/>
<dbReference type="InterPro" id="IPR002035">
    <property type="entry name" value="VWF_A"/>
</dbReference>
<organism evidence="2 3">
    <name type="scientific">Corallococcus terminator</name>
    <dbReference type="NCBI Taxonomy" id="2316733"/>
    <lineage>
        <taxon>Bacteria</taxon>
        <taxon>Pseudomonadati</taxon>
        <taxon>Myxococcota</taxon>
        <taxon>Myxococcia</taxon>
        <taxon>Myxococcales</taxon>
        <taxon>Cystobacterineae</taxon>
        <taxon>Myxococcaceae</taxon>
        <taxon>Corallococcus</taxon>
    </lineage>
</organism>
<dbReference type="InterPro" id="IPR036465">
    <property type="entry name" value="vWFA_dom_sf"/>
</dbReference>
<keyword evidence="3" id="KW-1185">Reference proteome</keyword>
<dbReference type="SUPFAM" id="SSF63446">
    <property type="entry name" value="Type I dockerin domain"/>
    <property type="match status" value="1"/>
</dbReference>
<dbReference type="InterPro" id="IPR018247">
    <property type="entry name" value="EF_Hand_1_Ca_BS"/>
</dbReference>